<name>A0A8J2NUF2_9HEXA</name>
<comment type="caution">
    <text evidence="1">The sequence shown here is derived from an EMBL/GenBank/DDBJ whole genome shotgun (WGS) entry which is preliminary data.</text>
</comment>
<evidence type="ECO:0000313" key="1">
    <source>
        <dbReference type="EMBL" id="CAG7718832.1"/>
    </source>
</evidence>
<keyword evidence="2" id="KW-1185">Reference proteome</keyword>
<feature type="non-terminal residue" evidence="1">
    <location>
        <position position="58"/>
    </location>
</feature>
<protein>
    <submittedName>
        <fullName evidence="1">Uncharacterized protein</fullName>
    </submittedName>
</protein>
<sequence length="58" mass="6599">KHPFFVKDLQIRTSLGPDPNDWSSPNIKGLLELDIFDQENDKIVAHVDISSEKPMPEP</sequence>
<feature type="non-terminal residue" evidence="1">
    <location>
        <position position="1"/>
    </location>
</feature>
<dbReference type="AlphaFoldDB" id="A0A8J2NUF2"/>
<accession>A0A8J2NUF2</accession>
<organism evidence="1 2">
    <name type="scientific">Allacma fusca</name>
    <dbReference type="NCBI Taxonomy" id="39272"/>
    <lineage>
        <taxon>Eukaryota</taxon>
        <taxon>Metazoa</taxon>
        <taxon>Ecdysozoa</taxon>
        <taxon>Arthropoda</taxon>
        <taxon>Hexapoda</taxon>
        <taxon>Collembola</taxon>
        <taxon>Symphypleona</taxon>
        <taxon>Sminthuridae</taxon>
        <taxon>Allacma</taxon>
    </lineage>
</organism>
<evidence type="ECO:0000313" key="2">
    <source>
        <dbReference type="Proteomes" id="UP000708208"/>
    </source>
</evidence>
<gene>
    <name evidence="1" type="ORF">AFUS01_LOCUS8200</name>
</gene>
<dbReference type="EMBL" id="CAJVCH010056286">
    <property type="protein sequence ID" value="CAG7718832.1"/>
    <property type="molecule type" value="Genomic_DNA"/>
</dbReference>
<proteinExistence type="predicted"/>
<dbReference type="Proteomes" id="UP000708208">
    <property type="component" value="Unassembled WGS sequence"/>
</dbReference>
<reference evidence="1" key="1">
    <citation type="submission" date="2021-06" db="EMBL/GenBank/DDBJ databases">
        <authorList>
            <person name="Hodson N. C."/>
            <person name="Mongue J. A."/>
            <person name="Jaron S. K."/>
        </authorList>
    </citation>
    <scope>NUCLEOTIDE SEQUENCE</scope>
</reference>